<keyword evidence="5 11" id="KW-0067">ATP-binding</keyword>
<evidence type="ECO:0000256" key="2">
    <source>
        <dbReference type="ARBA" id="ARBA00022741"/>
    </source>
</evidence>
<evidence type="ECO:0000256" key="10">
    <source>
        <dbReference type="ARBA" id="ARBA00048988"/>
    </source>
</evidence>
<dbReference type="KEGG" id="bgx:ESN35_04595"/>
<dbReference type="GO" id="GO:0033202">
    <property type="term" value="C:DNA helicase complex"/>
    <property type="evidence" value="ECO:0007669"/>
    <property type="project" value="TreeGrafter"/>
</dbReference>
<organism evidence="15 16">
    <name type="scientific">Bifidobacterium pullorum subsp. gallinarum</name>
    <dbReference type="NCBI Taxonomy" id="78344"/>
    <lineage>
        <taxon>Bacteria</taxon>
        <taxon>Bacillati</taxon>
        <taxon>Actinomycetota</taxon>
        <taxon>Actinomycetes</taxon>
        <taxon>Bifidobacteriales</taxon>
        <taxon>Bifidobacteriaceae</taxon>
        <taxon>Bifidobacterium</taxon>
    </lineage>
</organism>
<proteinExistence type="inferred from homology"/>
<dbReference type="PANTHER" id="PTHR11070">
    <property type="entry name" value="UVRD / RECB / PCRA DNA HELICASE FAMILY MEMBER"/>
    <property type="match status" value="1"/>
</dbReference>
<evidence type="ECO:0000256" key="4">
    <source>
        <dbReference type="ARBA" id="ARBA00022806"/>
    </source>
</evidence>
<feature type="domain" description="UvrD-like helicase ATP-binding" evidence="13">
    <location>
        <begin position="17"/>
        <end position="328"/>
    </location>
</feature>
<dbReference type="Proteomes" id="UP000293589">
    <property type="component" value="Chromosome"/>
</dbReference>
<comment type="similarity">
    <text evidence="1">Belongs to the helicase family. UvrD subfamily.</text>
</comment>
<evidence type="ECO:0000259" key="13">
    <source>
        <dbReference type="PROSITE" id="PS51198"/>
    </source>
</evidence>
<dbReference type="PROSITE" id="PS51217">
    <property type="entry name" value="UVRD_HELICASE_CTER"/>
    <property type="match status" value="1"/>
</dbReference>
<comment type="catalytic activity">
    <reaction evidence="10">
        <text>ATP + H2O = ADP + phosphate + H(+)</text>
        <dbReference type="Rhea" id="RHEA:13065"/>
        <dbReference type="ChEBI" id="CHEBI:15377"/>
        <dbReference type="ChEBI" id="CHEBI:15378"/>
        <dbReference type="ChEBI" id="CHEBI:30616"/>
        <dbReference type="ChEBI" id="CHEBI:43474"/>
        <dbReference type="ChEBI" id="CHEBI:456216"/>
        <dbReference type="EC" id="5.6.2.4"/>
    </reaction>
</comment>
<evidence type="ECO:0000256" key="12">
    <source>
        <dbReference type="SAM" id="MobiDB-lite"/>
    </source>
</evidence>
<dbReference type="GO" id="GO:0016887">
    <property type="term" value="F:ATP hydrolysis activity"/>
    <property type="evidence" value="ECO:0007669"/>
    <property type="project" value="RHEA"/>
</dbReference>
<feature type="compositionally biased region" description="Low complexity" evidence="12">
    <location>
        <begin position="774"/>
        <end position="809"/>
    </location>
</feature>
<dbReference type="InterPro" id="IPR013986">
    <property type="entry name" value="DExx_box_DNA_helicase_dom_sf"/>
</dbReference>
<feature type="region of interest" description="Disordered" evidence="12">
    <location>
        <begin position="755"/>
        <end position="845"/>
    </location>
</feature>
<evidence type="ECO:0000256" key="7">
    <source>
        <dbReference type="ARBA" id="ARBA00023235"/>
    </source>
</evidence>
<evidence type="ECO:0000256" key="5">
    <source>
        <dbReference type="ARBA" id="ARBA00022840"/>
    </source>
</evidence>
<dbReference type="CDD" id="cd17932">
    <property type="entry name" value="DEXQc_UvrD"/>
    <property type="match status" value="1"/>
</dbReference>
<dbReference type="EC" id="5.6.2.4" evidence="9"/>
<name>A0A4P6DU71_9BIFI</name>
<dbReference type="GO" id="GO:0005524">
    <property type="term" value="F:ATP binding"/>
    <property type="evidence" value="ECO:0007669"/>
    <property type="project" value="UniProtKB-UniRule"/>
</dbReference>
<evidence type="ECO:0000256" key="6">
    <source>
        <dbReference type="ARBA" id="ARBA00023125"/>
    </source>
</evidence>
<dbReference type="CDD" id="cd18807">
    <property type="entry name" value="SF1_C_UvrD"/>
    <property type="match status" value="1"/>
</dbReference>
<dbReference type="Pfam" id="PF21196">
    <property type="entry name" value="PcrA_UvrD_tudor"/>
    <property type="match status" value="1"/>
</dbReference>
<dbReference type="Pfam" id="PF13361">
    <property type="entry name" value="UvrD_C"/>
    <property type="match status" value="1"/>
</dbReference>
<evidence type="ECO:0000256" key="1">
    <source>
        <dbReference type="ARBA" id="ARBA00009922"/>
    </source>
</evidence>
<dbReference type="Pfam" id="PF00580">
    <property type="entry name" value="UvrD-helicase"/>
    <property type="match status" value="1"/>
</dbReference>
<evidence type="ECO:0000256" key="11">
    <source>
        <dbReference type="PROSITE-ProRule" id="PRU00560"/>
    </source>
</evidence>
<dbReference type="InterPro" id="IPR000212">
    <property type="entry name" value="DNA_helicase_UvrD/REP"/>
</dbReference>
<dbReference type="PROSITE" id="PS51198">
    <property type="entry name" value="UVRD_HELICASE_ATP_BIND"/>
    <property type="match status" value="1"/>
</dbReference>
<keyword evidence="7" id="KW-0413">Isomerase</keyword>
<dbReference type="STRING" id="78344.BIGA_0020"/>
<evidence type="ECO:0000256" key="8">
    <source>
        <dbReference type="ARBA" id="ARBA00034617"/>
    </source>
</evidence>
<dbReference type="GO" id="GO:0003677">
    <property type="term" value="F:DNA binding"/>
    <property type="evidence" value="ECO:0007669"/>
    <property type="project" value="UniProtKB-KW"/>
</dbReference>
<evidence type="ECO:0000256" key="9">
    <source>
        <dbReference type="ARBA" id="ARBA00034808"/>
    </source>
</evidence>
<dbReference type="Gene3D" id="3.40.50.300">
    <property type="entry name" value="P-loop containing nucleotide triphosphate hydrolases"/>
    <property type="match status" value="2"/>
</dbReference>
<dbReference type="GO" id="GO:0005829">
    <property type="term" value="C:cytosol"/>
    <property type="evidence" value="ECO:0007669"/>
    <property type="project" value="TreeGrafter"/>
</dbReference>
<dbReference type="Gene3D" id="1.10.486.10">
    <property type="entry name" value="PCRA, domain 4"/>
    <property type="match status" value="1"/>
</dbReference>
<feature type="compositionally biased region" description="Low complexity" evidence="12">
    <location>
        <begin position="826"/>
        <end position="844"/>
    </location>
</feature>
<evidence type="ECO:0000313" key="15">
    <source>
        <dbReference type="EMBL" id="QAY32777.1"/>
    </source>
</evidence>
<dbReference type="GO" id="GO:0043138">
    <property type="term" value="F:3'-5' DNA helicase activity"/>
    <property type="evidence" value="ECO:0007669"/>
    <property type="project" value="UniProtKB-EC"/>
</dbReference>
<protein>
    <recommendedName>
        <fullName evidence="9">DNA 3'-5' helicase</fullName>
        <ecNumber evidence="9">5.6.2.4</ecNumber>
    </recommendedName>
</protein>
<dbReference type="InterPro" id="IPR027417">
    <property type="entry name" value="P-loop_NTPase"/>
</dbReference>
<keyword evidence="4 11" id="KW-0347">Helicase</keyword>
<evidence type="ECO:0000259" key="14">
    <source>
        <dbReference type="PROSITE" id="PS51217"/>
    </source>
</evidence>
<reference evidence="15 16" key="1">
    <citation type="submission" date="2019-01" db="EMBL/GenBank/DDBJ databases">
        <title>Complete genome sequence of Bifidobacterium gallinarum CACC 514.</title>
        <authorList>
            <person name="Jung M."/>
        </authorList>
    </citation>
    <scope>NUCLEOTIDE SEQUENCE [LARGE SCALE GENOMIC DNA]</scope>
    <source>
        <strain evidence="15 16">CACC 514</strain>
    </source>
</reference>
<keyword evidence="2 11" id="KW-0547">Nucleotide-binding</keyword>
<feature type="binding site" evidence="11">
    <location>
        <begin position="38"/>
        <end position="45"/>
    </location>
    <ligand>
        <name>ATP</name>
        <dbReference type="ChEBI" id="CHEBI:30616"/>
    </ligand>
</feature>
<dbReference type="RefSeq" id="WP_129237230.1">
    <property type="nucleotide sequence ID" value="NZ_CP035464.1"/>
</dbReference>
<dbReference type="PANTHER" id="PTHR11070:SF2">
    <property type="entry name" value="ATP-DEPENDENT DNA HELICASE SRS2"/>
    <property type="match status" value="1"/>
</dbReference>
<feature type="domain" description="UvrD-like helicase C-terminal" evidence="14">
    <location>
        <begin position="329"/>
        <end position="608"/>
    </location>
</feature>
<evidence type="ECO:0000313" key="16">
    <source>
        <dbReference type="Proteomes" id="UP000293589"/>
    </source>
</evidence>
<dbReference type="GO" id="GO:0000725">
    <property type="term" value="P:recombinational repair"/>
    <property type="evidence" value="ECO:0007669"/>
    <property type="project" value="TreeGrafter"/>
</dbReference>
<dbReference type="InterPro" id="IPR014017">
    <property type="entry name" value="DNA_helicase_UvrD-like_C"/>
</dbReference>
<dbReference type="Gene3D" id="1.10.10.160">
    <property type="match status" value="1"/>
</dbReference>
<feature type="compositionally biased region" description="Gly residues" evidence="12">
    <location>
        <begin position="757"/>
        <end position="773"/>
    </location>
</feature>
<dbReference type="FunFam" id="1.10.486.10:FF:000003">
    <property type="entry name" value="ATP-dependent DNA helicase"/>
    <property type="match status" value="1"/>
</dbReference>
<gene>
    <name evidence="15" type="ORF">ESN35_04595</name>
</gene>
<dbReference type="InterPro" id="IPR014016">
    <property type="entry name" value="UvrD-like_ATP-bd"/>
</dbReference>
<accession>A0A4P6DU71</accession>
<dbReference type="EMBL" id="CP035464">
    <property type="protein sequence ID" value="QAY32777.1"/>
    <property type="molecule type" value="Genomic_DNA"/>
</dbReference>
<keyword evidence="6" id="KW-0238">DNA-binding</keyword>
<dbReference type="AlphaFoldDB" id="A0A4P6DU71"/>
<comment type="catalytic activity">
    <reaction evidence="8">
        <text>Couples ATP hydrolysis with the unwinding of duplex DNA by translocating in the 3'-5' direction.</text>
        <dbReference type="EC" id="5.6.2.4"/>
    </reaction>
</comment>
<keyword evidence="3 11" id="KW-0378">Hydrolase</keyword>
<evidence type="ECO:0000256" key="3">
    <source>
        <dbReference type="ARBA" id="ARBA00022801"/>
    </source>
</evidence>
<dbReference type="SUPFAM" id="SSF52540">
    <property type="entry name" value="P-loop containing nucleoside triphosphate hydrolases"/>
    <property type="match status" value="1"/>
</dbReference>
<sequence length="901" mass="98051">MPQDPDLIVRAADDLIGDLNPQQAEAVQYRGQALLIGAGAGSGKTRVLTRRIAWILTQFGAWPSQILAITFTNKAAAEMRERLTGLIGPVAQRMWVSTFHSACVRILRRDGEQIGLKSGFSIYDTADCERLIKLIGADLNIDLKRYTPRSILARISDYKNNLQGWREQLNTYAADYKPGQKGYQLGRFGNVEELYAVVYAEYQHRLAMANAVDFDDLIVRTVELLRSCPMVAEYYRHKFRYILVDEYQDTNHAQYVLVRELAGVDAGERPQPDAVAAGRQGPAWITVVGDSDQSIYAFRGADIRNIQDFEQDFPNAKTIMLEQNYRSTQTILDAANAVIAHNEGRKPKKLWTALGKGEPIVGYAADNAQQEAAWIASEIARLHVEHGIAYSDMAVMYRANAQSRSLEEALINAGLPYQLIGGTRFYERREIKDAIAYLQAIVNPADDVNMRRILNVPKRGLGPRAESLVTMYADTHATTFFDGVLHVDELGAPTRTATQLKAFRDLMTALREFADAHNSKPSEIVAEVLSKSGLLEELQRSEDPQDASRVENLSQLQSVAAEYEQKTPDATLAGFLETTALVADSDQLPMDGEDSGSVTLMTLHTAKGLEYPVVFLTGLEQGTFPHSRSLEDTSELAEERRLAYVGITRAQRRLYVTRAAVRAQWGQAAEMMPSQFLDEIPDQLIDWKRREAGMERMRGGWSAGGFGDDEFGGWDDDDFGGVSFGGAGSTYGSGSSYGSRGGSSRGYGSTYGSSYGSHGGSSYGSRSGYGSGRSYGSSGSSGSSYGSRSSRSGSRSSYGSSGSRASYGSGSSGSGRSGKVTTRRIAPSAASKSKPNAGSAASGNGLSISDFQIGDRITHDKFGLGTVVDLQDKGSKSVITVDFGSDGVKRLMLAVAPIEKL</sequence>